<feature type="chain" id="PRO_5032623415" evidence="1">
    <location>
        <begin position="26"/>
        <end position="144"/>
    </location>
</feature>
<dbReference type="Proteomes" id="UP000570514">
    <property type="component" value="Unassembled WGS sequence"/>
</dbReference>
<proteinExistence type="predicted"/>
<evidence type="ECO:0000313" key="2">
    <source>
        <dbReference type="EMBL" id="NIK88923.1"/>
    </source>
</evidence>
<protein>
    <submittedName>
        <fullName evidence="2">Uncharacterized protein</fullName>
    </submittedName>
</protein>
<accession>A0A846N040</accession>
<comment type="caution">
    <text evidence="2">The sequence shown here is derived from an EMBL/GenBank/DDBJ whole genome shotgun (WGS) entry which is preliminary data.</text>
</comment>
<name>A0A846N040_9PROT</name>
<evidence type="ECO:0000313" key="3">
    <source>
        <dbReference type="Proteomes" id="UP000570514"/>
    </source>
</evidence>
<gene>
    <name evidence="2" type="ORF">FHS83_002241</name>
</gene>
<dbReference type="AlphaFoldDB" id="A0A846N040"/>
<keyword evidence="1" id="KW-0732">Signal</keyword>
<organism evidence="2 3">
    <name type="scientific">Rhizomicrobium palustre</name>
    <dbReference type="NCBI Taxonomy" id="189966"/>
    <lineage>
        <taxon>Bacteria</taxon>
        <taxon>Pseudomonadati</taxon>
        <taxon>Pseudomonadota</taxon>
        <taxon>Alphaproteobacteria</taxon>
        <taxon>Micropepsales</taxon>
        <taxon>Micropepsaceae</taxon>
        <taxon>Rhizomicrobium</taxon>
    </lineage>
</organism>
<reference evidence="2 3" key="1">
    <citation type="submission" date="2020-03" db="EMBL/GenBank/DDBJ databases">
        <title>Genomic Encyclopedia of Type Strains, Phase IV (KMG-IV): sequencing the most valuable type-strain genomes for metagenomic binning, comparative biology and taxonomic classification.</title>
        <authorList>
            <person name="Goeker M."/>
        </authorList>
    </citation>
    <scope>NUCLEOTIDE SEQUENCE [LARGE SCALE GENOMIC DNA]</scope>
    <source>
        <strain evidence="2 3">DSM 19867</strain>
    </source>
</reference>
<evidence type="ECO:0000256" key="1">
    <source>
        <dbReference type="SAM" id="SignalP"/>
    </source>
</evidence>
<sequence>MRKIIVAIFTSAVIGALLGTPAAVASLPDPSAPVKVAAVSRPDDGSGYVWQVFCKSGLSYSFIPASQFPLSPRFEEVQKPQTGDIAWWPEYVAIYVAQNASVISSAGYTRVAALGGEQPRYFRMKVAPGEGPGASAPSCDRSFL</sequence>
<dbReference type="RefSeq" id="WP_167083056.1">
    <property type="nucleotide sequence ID" value="NZ_BAAADC010000001.1"/>
</dbReference>
<dbReference type="EMBL" id="JAASRM010000001">
    <property type="protein sequence ID" value="NIK88923.1"/>
    <property type="molecule type" value="Genomic_DNA"/>
</dbReference>
<keyword evidence="3" id="KW-1185">Reference proteome</keyword>
<feature type="signal peptide" evidence="1">
    <location>
        <begin position="1"/>
        <end position="25"/>
    </location>
</feature>